<evidence type="ECO:0000259" key="4">
    <source>
        <dbReference type="PROSITE" id="PS50102"/>
    </source>
</evidence>
<feature type="compositionally biased region" description="Acidic residues" evidence="3">
    <location>
        <begin position="81"/>
        <end position="92"/>
    </location>
</feature>
<dbReference type="SUPFAM" id="SSF54928">
    <property type="entry name" value="RNA-binding domain, RBD"/>
    <property type="match status" value="3"/>
</dbReference>
<dbReference type="Proteomes" id="UP000626109">
    <property type="component" value="Unassembled WGS sequence"/>
</dbReference>
<dbReference type="InterPro" id="IPR050374">
    <property type="entry name" value="RRT5_SRSF_SR"/>
</dbReference>
<proteinExistence type="predicted"/>
<dbReference type="CDD" id="cd00590">
    <property type="entry name" value="RRM_SF"/>
    <property type="match status" value="2"/>
</dbReference>
<dbReference type="GO" id="GO:0005737">
    <property type="term" value="C:cytoplasm"/>
    <property type="evidence" value="ECO:0007669"/>
    <property type="project" value="TreeGrafter"/>
</dbReference>
<evidence type="ECO:0000313" key="6">
    <source>
        <dbReference type="Proteomes" id="UP000626109"/>
    </source>
</evidence>
<comment type="caution">
    <text evidence="5">The sequence shown here is derived from an EMBL/GenBank/DDBJ whole genome shotgun (WGS) entry which is preliminary data.</text>
</comment>
<evidence type="ECO:0000313" key="5">
    <source>
        <dbReference type="EMBL" id="CAE8713007.1"/>
    </source>
</evidence>
<feature type="compositionally biased region" description="Basic residues" evidence="3">
    <location>
        <begin position="369"/>
        <end position="384"/>
    </location>
</feature>
<dbReference type="InterPro" id="IPR012677">
    <property type="entry name" value="Nucleotide-bd_a/b_plait_sf"/>
</dbReference>
<dbReference type="SMART" id="SM00360">
    <property type="entry name" value="RRM"/>
    <property type="match status" value="3"/>
</dbReference>
<dbReference type="PANTHER" id="PTHR23003">
    <property type="entry name" value="RNA RECOGNITION MOTIF RRM DOMAIN CONTAINING PROTEIN"/>
    <property type="match status" value="1"/>
</dbReference>
<protein>
    <recommendedName>
        <fullName evidence="4">RRM domain-containing protein</fullName>
    </recommendedName>
</protein>
<dbReference type="GO" id="GO:1990904">
    <property type="term" value="C:ribonucleoprotein complex"/>
    <property type="evidence" value="ECO:0007669"/>
    <property type="project" value="TreeGrafter"/>
</dbReference>
<evidence type="ECO:0000256" key="2">
    <source>
        <dbReference type="PROSITE-ProRule" id="PRU00176"/>
    </source>
</evidence>
<reference evidence="5" key="1">
    <citation type="submission" date="2021-02" db="EMBL/GenBank/DDBJ databases">
        <authorList>
            <person name="Dougan E. K."/>
            <person name="Rhodes N."/>
            <person name="Thang M."/>
            <person name="Chan C."/>
        </authorList>
    </citation>
    <scope>NUCLEOTIDE SEQUENCE</scope>
</reference>
<gene>
    <name evidence="5" type="ORF">PGLA2088_LOCUS37294</name>
</gene>
<keyword evidence="1 2" id="KW-0694">RNA-binding</keyword>
<sequence length="384" mass="41561">MPEESKKRKAKAPQEVEEEEVAAPKKKQKKAAAADEDVTEEPAPVLKKKKKAAKQDEEDKPATKKAFTRKQKNKPSKAVFDEEEEEEEEEEDAEVVAKKVKNAPKGARIFVGGLQVPCDEAALRKRFARYGEIEDLTIPPGRGGKKPTSKCIAFITYKTKDAATSALAVDGMDFSGAALKVQLSSGVSKPDDKAGGVKSDTIVFVSGLGSGCTEEAVKKHFSKCGDIVKLEVPPSKKKKDEIRGLAFITYKEKAGAEAALALDGTVTKMGTLQVKEFVVPPGGEGGKDNSKAEYKVVVTNLPKPFEEDRVRLHFKECGVVKKYKQSRGTVFLNFVSPLGVERALKLNGKLFKGRALKVAVAPADEKADSKKKKGKASKAKAKAK</sequence>
<dbReference type="GO" id="GO:0005634">
    <property type="term" value="C:nucleus"/>
    <property type="evidence" value="ECO:0007669"/>
    <property type="project" value="TreeGrafter"/>
</dbReference>
<feature type="region of interest" description="Disordered" evidence="3">
    <location>
        <begin position="361"/>
        <end position="384"/>
    </location>
</feature>
<feature type="domain" description="RRM" evidence="4">
    <location>
        <begin position="294"/>
        <end position="363"/>
    </location>
</feature>
<dbReference type="GO" id="GO:0003729">
    <property type="term" value="F:mRNA binding"/>
    <property type="evidence" value="ECO:0007669"/>
    <property type="project" value="TreeGrafter"/>
</dbReference>
<accession>A0A813KVM3</accession>
<name>A0A813KVM3_POLGL</name>
<feature type="domain" description="RRM" evidence="4">
    <location>
        <begin position="107"/>
        <end position="186"/>
    </location>
</feature>
<evidence type="ECO:0000256" key="1">
    <source>
        <dbReference type="ARBA" id="ARBA00022884"/>
    </source>
</evidence>
<dbReference type="AlphaFoldDB" id="A0A813KVM3"/>
<dbReference type="InterPro" id="IPR035979">
    <property type="entry name" value="RBD_domain_sf"/>
</dbReference>
<dbReference type="PROSITE" id="PS50102">
    <property type="entry name" value="RRM"/>
    <property type="match status" value="3"/>
</dbReference>
<feature type="region of interest" description="Disordered" evidence="3">
    <location>
        <begin position="1"/>
        <end position="92"/>
    </location>
</feature>
<evidence type="ECO:0000256" key="3">
    <source>
        <dbReference type="SAM" id="MobiDB-lite"/>
    </source>
</evidence>
<feature type="compositionally biased region" description="Basic and acidic residues" evidence="3">
    <location>
        <begin position="53"/>
        <end position="62"/>
    </location>
</feature>
<dbReference type="InterPro" id="IPR000504">
    <property type="entry name" value="RRM_dom"/>
</dbReference>
<dbReference type="Pfam" id="PF00076">
    <property type="entry name" value="RRM_1"/>
    <property type="match status" value="3"/>
</dbReference>
<dbReference type="EMBL" id="CAJNNW010032427">
    <property type="protein sequence ID" value="CAE8713007.1"/>
    <property type="molecule type" value="Genomic_DNA"/>
</dbReference>
<dbReference type="Gene3D" id="3.30.70.330">
    <property type="match status" value="3"/>
</dbReference>
<organism evidence="5 6">
    <name type="scientific">Polarella glacialis</name>
    <name type="common">Dinoflagellate</name>
    <dbReference type="NCBI Taxonomy" id="89957"/>
    <lineage>
        <taxon>Eukaryota</taxon>
        <taxon>Sar</taxon>
        <taxon>Alveolata</taxon>
        <taxon>Dinophyceae</taxon>
        <taxon>Suessiales</taxon>
        <taxon>Suessiaceae</taxon>
        <taxon>Polarella</taxon>
    </lineage>
</organism>
<dbReference type="PANTHER" id="PTHR23003:SF3">
    <property type="entry name" value="FI21236P1-RELATED"/>
    <property type="match status" value="1"/>
</dbReference>
<feature type="domain" description="RRM" evidence="4">
    <location>
        <begin position="201"/>
        <end position="275"/>
    </location>
</feature>
<feature type="compositionally biased region" description="Basic residues" evidence="3">
    <location>
        <begin position="66"/>
        <end position="75"/>
    </location>
</feature>